<dbReference type="EMBL" id="QQBC01000005">
    <property type="protein sequence ID" value="RDI66054.1"/>
    <property type="molecule type" value="Genomic_DNA"/>
</dbReference>
<name>A0A370I9H3_9NOCA</name>
<feature type="domain" description="Protein kinase" evidence="6">
    <location>
        <begin position="147"/>
        <end position="441"/>
    </location>
</feature>
<keyword evidence="1" id="KW-0808">Transferase</keyword>
<gene>
    <name evidence="7" type="ORF">DFR76_105377</name>
</gene>
<evidence type="ECO:0000256" key="1">
    <source>
        <dbReference type="ARBA" id="ARBA00022679"/>
    </source>
</evidence>
<feature type="transmembrane region" description="Helical" evidence="5">
    <location>
        <begin position="563"/>
        <end position="580"/>
    </location>
</feature>
<keyword evidence="5" id="KW-0812">Transmembrane</keyword>
<dbReference type="Pfam" id="PF00069">
    <property type="entry name" value="Pkinase"/>
    <property type="match status" value="1"/>
</dbReference>
<keyword evidence="7" id="KW-0723">Serine/threonine-protein kinase</keyword>
<dbReference type="SUPFAM" id="SSF56112">
    <property type="entry name" value="Protein kinase-like (PK-like)"/>
    <property type="match status" value="1"/>
</dbReference>
<organism evidence="7 8">
    <name type="scientific">Nocardia pseudobrasiliensis</name>
    <dbReference type="NCBI Taxonomy" id="45979"/>
    <lineage>
        <taxon>Bacteria</taxon>
        <taxon>Bacillati</taxon>
        <taxon>Actinomycetota</taxon>
        <taxon>Actinomycetes</taxon>
        <taxon>Mycobacteriales</taxon>
        <taxon>Nocardiaceae</taxon>
        <taxon>Nocardia</taxon>
    </lineage>
</organism>
<evidence type="ECO:0000256" key="5">
    <source>
        <dbReference type="SAM" id="Phobius"/>
    </source>
</evidence>
<protein>
    <submittedName>
        <fullName evidence="7">Serine/threonine protein kinase</fullName>
    </submittedName>
</protein>
<evidence type="ECO:0000313" key="7">
    <source>
        <dbReference type="EMBL" id="RDI66054.1"/>
    </source>
</evidence>
<proteinExistence type="predicted"/>
<dbReference type="Proteomes" id="UP000254869">
    <property type="component" value="Unassembled WGS sequence"/>
</dbReference>
<feature type="transmembrane region" description="Helical" evidence="5">
    <location>
        <begin position="467"/>
        <end position="486"/>
    </location>
</feature>
<sequence length="719" mass="79399">MNTASAATIARFAADWQTALREGRLEPPRLAHYLPDGVEMRLAVLAELVRIDQRERRRRRAASRRMSEYGKEFPDLLGSERFVELVCEEYALRRRYEAIGLAEFCTEYPEQADELRRRYLDSEQPRRTGGVPGLPDRIEIGIRLDDFDLLTELGGRAHAKVFLARQLSMQRLVAVRVEAGDEHDPHRVAQLDHQYIVRVFDQRVVVEPGGATLRLQYMQYLPGGTGDELLSALGSATPDGGRALLRSVDAAMEARGEIRPTDSSVRREIAALSWPETVAWIGRRLATALDYADHQDISHGAVKPANVLFTAEGVPKLADFGCDPPLDIDPEATPYQAPEHLAALIDPDAPVPDTRADLYALGVLLWEMLTGARPFDEHEGDSAAPLAAMRRDRHAGIGPHALDRLPADTPATLRRVLLRCLEPDPSRRWQSGSELAGQLELCLDERARDLVDPPPDSWRHRARRWPLIIAALCVGVPNLLASLYNIRLNQILIVDGLDAADQQRFQTVAVINNAIAFPLATVVMVLLCRRALTAARRLARGRGYPPEELARARRETLSIGDRLVWVPFVMWLVAGAAWPLGLMSTGVALPSRNFVQFYTAQVVCAAIALAYPFFLATVFAVRSLYPQLLVAGPVGTEDGRQLARLARRGSGYLAAAASVPLLAVATATFVPDGQLALVIGPVRTLSVGGILAFVLTYWLFRLLEADLRALIRAVPRGVR</sequence>
<dbReference type="STRING" id="1210086.GCA_001613105_02952"/>
<evidence type="ECO:0000259" key="6">
    <source>
        <dbReference type="PROSITE" id="PS50011"/>
    </source>
</evidence>
<dbReference type="InterPro" id="IPR000719">
    <property type="entry name" value="Prot_kinase_dom"/>
</dbReference>
<evidence type="ECO:0000256" key="2">
    <source>
        <dbReference type="ARBA" id="ARBA00022741"/>
    </source>
</evidence>
<dbReference type="InterPro" id="IPR011009">
    <property type="entry name" value="Kinase-like_dom_sf"/>
</dbReference>
<feature type="transmembrane region" description="Helical" evidence="5">
    <location>
        <begin position="676"/>
        <end position="700"/>
    </location>
</feature>
<feature type="transmembrane region" description="Helical" evidence="5">
    <location>
        <begin position="650"/>
        <end position="670"/>
    </location>
</feature>
<feature type="transmembrane region" description="Helical" evidence="5">
    <location>
        <begin position="600"/>
        <end position="621"/>
    </location>
</feature>
<evidence type="ECO:0000256" key="4">
    <source>
        <dbReference type="ARBA" id="ARBA00022840"/>
    </source>
</evidence>
<comment type="caution">
    <text evidence="7">The sequence shown here is derived from an EMBL/GenBank/DDBJ whole genome shotgun (WGS) entry which is preliminary data.</text>
</comment>
<evidence type="ECO:0000256" key="3">
    <source>
        <dbReference type="ARBA" id="ARBA00022777"/>
    </source>
</evidence>
<dbReference type="GO" id="GO:0004674">
    <property type="term" value="F:protein serine/threonine kinase activity"/>
    <property type="evidence" value="ECO:0007669"/>
    <property type="project" value="UniProtKB-KW"/>
</dbReference>
<dbReference type="PANTHER" id="PTHR43289:SF34">
    <property type="entry name" value="SERINE_THREONINE-PROTEIN KINASE YBDM-RELATED"/>
    <property type="match status" value="1"/>
</dbReference>
<feature type="transmembrane region" description="Helical" evidence="5">
    <location>
        <begin position="506"/>
        <end position="528"/>
    </location>
</feature>
<keyword evidence="5" id="KW-0472">Membrane</keyword>
<dbReference type="PANTHER" id="PTHR43289">
    <property type="entry name" value="MITOGEN-ACTIVATED PROTEIN KINASE KINASE KINASE 20-RELATED"/>
    <property type="match status" value="1"/>
</dbReference>
<dbReference type="Gene3D" id="1.10.510.10">
    <property type="entry name" value="Transferase(Phosphotransferase) domain 1"/>
    <property type="match status" value="1"/>
</dbReference>
<evidence type="ECO:0000313" key="8">
    <source>
        <dbReference type="Proteomes" id="UP000254869"/>
    </source>
</evidence>
<accession>A0A370I9H3</accession>
<keyword evidence="5" id="KW-1133">Transmembrane helix</keyword>
<dbReference type="PROSITE" id="PS50011">
    <property type="entry name" value="PROTEIN_KINASE_DOM"/>
    <property type="match status" value="1"/>
</dbReference>
<keyword evidence="8" id="KW-1185">Reference proteome</keyword>
<keyword evidence="4" id="KW-0067">ATP-binding</keyword>
<reference evidence="7 8" key="1">
    <citation type="submission" date="2018-07" db="EMBL/GenBank/DDBJ databases">
        <title>Genomic Encyclopedia of Type Strains, Phase IV (KMG-IV): sequencing the most valuable type-strain genomes for metagenomic binning, comparative biology and taxonomic classification.</title>
        <authorList>
            <person name="Goeker M."/>
        </authorList>
    </citation>
    <scope>NUCLEOTIDE SEQUENCE [LARGE SCALE GENOMIC DNA]</scope>
    <source>
        <strain evidence="7 8">DSM 44290</strain>
    </source>
</reference>
<dbReference type="RefSeq" id="WP_067997775.1">
    <property type="nucleotide sequence ID" value="NZ_QQBC01000005.1"/>
</dbReference>
<dbReference type="AlphaFoldDB" id="A0A370I9H3"/>
<keyword evidence="3 7" id="KW-0418">Kinase</keyword>
<keyword evidence="2" id="KW-0547">Nucleotide-binding</keyword>
<dbReference type="GO" id="GO:0005524">
    <property type="term" value="F:ATP binding"/>
    <property type="evidence" value="ECO:0007669"/>
    <property type="project" value="UniProtKB-KW"/>
</dbReference>
<dbReference type="SMART" id="SM00220">
    <property type="entry name" value="S_TKc"/>
    <property type="match status" value="1"/>
</dbReference>